<dbReference type="AlphaFoldDB" id="A0A0F7FSX4"/>
<dbReference type="KEGG" id="sxi:SXIM_18780"/>
<dbReference type="PATRIC" id="fig|408015.6.peg.1910"/>
<accession>A0A0F7FSX4</accession>
<organism evidence="1 2">
    <name type="scientific">Streptomyces xiamenensis</name>
    <dbReference type="NCBI Taxonomy" id="408015"/>
    <lineage>
        <taxon>Bacteria</taxon>
        <taxon>Bacillati</taxon>
        <taxon>Actinomycetota</taxon>
        <taxon>Actinomycetes</taxon>
        <taxon>Kitasatosporales</taxon>
        <taxon>Streptomycetaceae</taxon>
        <taxon>Streptomyces</taxon>
    </lineage>
</organism>
<name>A0A0F7FSX4_9ACTN</name>
<gene>
    <name evidence="1" type="ORF">SXIM_18780</name>
</gene>
<protein>
    <submittedName>
        <fullName evidence="1">Uncharacterized protein</fullName>
    </submittedName>
</protein>
<evidence type="ECO:0000313" key="2">
    <source>
        <dbReference type="Proteomes" id="UP000034034"/>
    </source>
</evidence>
<sequence length="209" mass="23001">MEAVQVERSGFSITVPDGWWEFEIRPELRDQAIRRLMDERVRLRPDVAGHREVMERFLRREAANAWDAGAAYIGCMAQAFGDEDALVTATLTVTLLSPRTEDGAPLPTDPGSVAGQLKEIRARKAGDPWRAVSVTEIAGVGQVARTRGVEDVAPAGDRRVMRVAMMQTFVPVPGAGHQIALISGTTRNLELTDSFFDVFDAVTSTFRFI</sequence>
<evidence type="ECO:0000313" key="1">
    <source>
        <dbReference type="EMBL" id="AKG43262.1"/>
    </source>
</evidence>
<dbReference type="Proteomes" id="UP000034034">
    <property type="component" value="Chromosome"/>
</dbReference>
<proteinExistence type="predicted"/>
<dbReference type="STRING" id="408015.SXIM_18780"/>
<keyword evidence="2" id="KW-1185">Reference proteome</keyword>
<dbReference type="HOGENOM" id="CLU_111590_0_0_11"/>
<dbReference type="EMBL" id="CP009922">
    <property type="protein sequence ID" value="AKG43262.1"/>
    <property type="molecule type" value="Genomic_DNA"/>
</dbReference>
<reference evidence="1" key="1">
    <citation type="submission" date="2019-08" db="EMBL/GenBank/DDBJ databases">
        <title>Complete genome sequence of a mangrove-derived Streptomyces xiamenensis.</title>
        <authorList>
            <person name="Xu J."/>
        </authorList>
    </citation>
    <scope>NUCLEOTIDE SEQUENCE</scope>
    <source>
        <strain evidence="1">318</strain>
    </source>
</reference>